<organism evidence="1 2">
    <name type="scientific">Daedalea quercina L-15889</name>
    <dbReference type="NCBI Taxonomy" id="1314783"/>
    <lineage>
        <taxon>Eukaryota</taxon>
        <taxon>Fungi</taxon>
        <taxon>Dikarya</taxon>
        <taxon>Basidiomycota</taxon>
        <taxon>Agaricomycotina</taxon>
        <taxon>Agaricomycetes</taxon>
        <taxon>Polyporales</taxon>
        <taxon>Fomitopsis</taxon>
    </lineage>
</organism>
<gene>
    <name evidence="1" type="ORF">DAEQUDRAFT_728393</name>
</gene>
<sequence length="56" mass="6017">MTTNLRQSINNPLWRQIQKLVIGGTGAQGLAVIDKLLAPAGDDSSPYAVRVVTRDP</sequence>
<dbReference type="OrthoDB" id="300709at2759"/>
<evidence type="ECO:0000313" key="1">
    <source>
        <dbReference type="EMBL" id="KZT67904.1"/>
    </source>
</evidence>
<keyword evidence="2" id="KW-1185">Reference proteome</keyword>
<name>A0A165P8S4_9APHY</name>
<protein>
    <recommendedName>
        <fullName evidence="3">NmrA-like domain-containing protein</fullName>
    </recommendedName>
</protein>
<dbReference type="Gene3D" id="3.40.50.720">
    <property type="entry name" value="NAD(P)-binding Rossmann-like Domain"/>
    <property type="match status" value="1"/>
</dbReference>
<proteinExistence type="predicted"/>
<dbReference type="Proteomes" id="UP000076727">
    <property type="component" value="Unassembled WGS sequence"/>
</dbReference>
<dbReference type="EMBL" id="KV429071">
    <property type="protein sequence ID" value="KZT67904.1"/>
    <property type="molecule type" value="Genomic_DNA"/>
</dbReference>
<dbReference type="SUPFAM" id="SSF51735">
    <property type="entry name" value="NAD(P)-binding Rossmann-fold domains"/>
    <property type="match status" value="1"/>
</dbReference>
<accession>A0A165P8S4</accession>
<evidence type="ECO:0000313" key="2">
    <source>
        <dbReference type="Proteomes" id="UP000076727"/>
    </source>
</evidence>
<reference evidence="1 2" key="1">
    <citation type="journal article" date="2016" name="Mol. Biol. Evol.">
        <title>Comparative Genomics of Early-Diverging Mushroom-Forming Fungi Provides Insights into the Origins of Lignocellulose Decay Capabilities.</title>
        <authorList>
            <person name="Nagy L.G."/>
            <person name="Riley R."/>
            <person name="Tritt A."/>
            <person name="Adam C."/>
            <person name="Daum C."/>
            <person name="Floudas D."/>
            <person name="Sun H."/>
            <person name="Yadav J.S."/>
            <person name="Pangilinan J."/>
            <person name="Larsson K.H."/>
            <person name="Matsuura K."/>
            <person name="Barry K."/>
            <person name="Labutti K."/>
            <person name="Kuo R."/>
            <person name="Ohm R.A."/>
            <person name="Bhattacharya S.S."/>
            <person name="Shirouzu T."/>
            <person name="Yoshinaga Y."/>
            <person name="Martin F.M."/>
            <person name="Grigoriev I.V."/>
            <person name="Hibbett D.S."/>
        </authorList>
    </citation>
    <scope>NUCLEOTIDE SEQUENCE [LARGE SCALE GENOMIC DNA]</scope>
    <source>
        <strain evidence="1 2">L-15889</strain>
    </source>
</reference>
<evidence type="ECO:0008006" key="3">
    <source>
        <dbReference type="Google" id="ProtNLM"/>
    </source>
</evidence>
<dbReference type="AlphaFoldDB" id="A0A165P8S4"/>
<dbReference type="InterPro" id="IPR036291">
    <property type="entry name" value="NAD(P)-bd_dom_sf"/>
</dbReference>